<protein>
    <submittedName>
        <fullName evidence="2">Uncharacterized protein</fullName>
    </submittedName>
</protein>
<sequence>MPWSDVNGFGGHYTGDVGRGGVPDGRGYMRYSNGVVEEGTFRNGVYHARPRRGRRDDGDGGPVPSSSMSVWSLKSSPTMAMGAGGAGVLGG</sequence>
<keyword evidence="3" id="KW-1185">Reference proteome</keyword>
<dbReference type="AlphaFoldDB" id="K0RLC8"/>
<dbReference type="Proteomes" id="UP000266841">
    <property type="component" value="Unassembled WGS sequence"/>
</dbReference>
<evidence type="ECO:0000313" key="3">
    <source>
        <dbReference type="Proteomes" id="UP000266841"/>
    </source>
</evidence>
<proteinExistence type="predicted"/>
<feature type="non-terminal residue" evidence="2">
    <location>
        <position position="91"/>
    </location>
</feature>
<organism evidence="2 3">
    <name type="scientific">Thalassiosira oceanica</name>
    <name type="common">Marine diatom</name>
    <dbReference type="NCBI Taxonomy" id="159749"/>
    <lineage>
        <taxon>Eukaryota</taxon>
        <taxon>Sar</taxon>
        <taxon>Stramenopiles</taxon>
        <taxon>Ochrophyta</taxon>
        <taxon>Bacillariophyta</taxon>
        <taxon>Coscinodiscophyceae</taxon>
        <taxon>Thalassiosirophycidae</taxon>
        <taxon>Thalassiosirales</taxon>
        <taxon>Thalassiosiraceae</taxon>
        <taxon>Thalassiosira</taxon>
    </lineage>
</organism>
<accession>K0RLC8</accession>
<evidence type="ECO:0000313" key="2">
    <source>
        <dbReference type="EMBL" id="EJK53084.1"/>
    </source>
</evidence>
<feature type="region of interest" description="Disordered" evidence="1">
    <location>
        <begin position="1"/>
        <end position="23"/>
    </location>
</feature>
<dbReference type="SUPFAM" id="SSF82185">
    <property type="entry name" value="Histone H3 K4-specific methyltransferase SET7/9 N-terminal domain"/>
    <property type="match status" value="1"/>
</dbReference>
<feature type="compositionally biased region" description="Gly residues" evidence="1">
    <location>
        <begin position="8"/>
        <end position="23"/>
    </location>
</feature>
<comment type="caution">
    <text evidence="2">The sequence shown here is derived from an EMBL/GenBank/DDBJ whole genome shotgun (WGS) entry which is preliminary data.</text>
</comment>
<name>K0RLC8_THAOC</name>
<feature type="region of interest" description="Disordered" evidence="1">
    <location>
        <begin position="43"/>
        <end position="74"/>
    </location>
</feature>
<reference evidence="2 3" key="1">
    <citation type="journal article" date="2012" name="Genome Biol.">
        <title>Genome and low-iron response of an oceanic diatom adapted to chronic iron limitation.</title>
        <authorList>
            <person name="Lommer M."/>
            <person name="Specht M."/>
            <person name="Roy A.S."/>
            <person name="Kraemer L."/>
            <person name="Andreson R."/>
            <person name="Gutowska M.A."/>
            <person name="Wolf J."/>
            <person name="Bergner S.V."/>
            <person name="Schilhabel M.B."/>
            <person name="Klostermeier U.C."/>
            <person name="Beiko R.G."/>
            <person name="Rosenstiel P."/>
            <person name="Hippler M."/>
            <person name="Laroche J."/>
        </authorList>
    </citation>
    <scope>NUCLEOTIDE SEQUENCE [LARGE SCALE GENOMIC DNA]</scope>
    <source>
        <strain evidence="2 3">CCMP1005</strain>
    </source>
</reference>
<gene>
    <name evidence="2" type="ORF">THAOC_27543</name>
</gene>
<evidence type="ECO:0000256" key="1">
    <source>
        <dbReference type="SAM" id="MobiDB-lite"/>
    </source>
</evidence>
<dbReference type="EMBL" id="AGNL01038537">
    <property type="protein sequence ID" value="EJK53084.1"/>
    <property type="molecule type" value="Genomic_DNA"/>
</dbReference>